<dbReference type="Pfam" id="PF12728">
    <property type="entry name" value="HTH_17"/>
    <property type="match status" value="1"/>
</dbReference>
<evidence type="ECO:0000256" key="1">
    <source>
        <dbReference type="ARBA" id="ARBA00022553"/>
    </source>
</evidence>
<dbReference type="GO" id="GO:0000160">
    <property type="term" value="P:phosphorelay signal transduction system"/>
    <property type="evidence" value="ECO:0007669"/>
    <property type="project" value="InterPro"/>
</dbReference>
<feature type="domain" description="Response regulatory" evidence="3">
    <location>
        <begin position="143"/>
        <end position="260"/>
    </location>
</feature>
<dbReference type="Gene3D" id="3.40.50.2300">
    <property type="match status" value="1"/>
</dbReference>
<dbReference type="InterPro" id="IPR050595">
    <property type="entry name" value="Bact_response_regulator"/>
</dbReference>
<evidence type="ECO:0000313" key="4">
    <source>
        <dbReference type="EMBL" id="QDU79932.1"/>
    </source>
</evidence>
<dbReference type="Proteomes" id="UP000317178">
    <property type="component" value="Chromosome"/>
</dbReference>
<name>A0A518CL28_9PLAN</name>
<evidence type="ECO:0000313" key="5">
    <source>
        <dbReference type="Proteomes" id="UP000317178"/>
    </source>
</evidence>
<dbReference type="InterPro" id="IPR001789">
    <property type="entry name" value="Sig_transdc_resp-reg_receiver"/>
</dbReference>
<reference evidence="4 5" key="1">
    <citation type="submission" date="2019-02" db="EMBL/GenBank/DDBJ databases">
        <title>Deep-cultivation of Planctomycetes and their phenomic and genomic characterization uncovers novel biology.</title>
        <authorList>
            <person name="Wiegand S."/>
            <person name="Jogler M."/>
            <person name="Boedeker C."/>
            <person name="Pinto D."/>
            <person name="Vollmers J."/>
            <person name="Rivas-Marin E."/>
            <person name="Kohn T."/>
            <person name="Peeters S.H."/>
            <person name="Heuer A."/>
            <person name="Rast P."/>
            <person name="Oberbeckmann S."/>
            <person name="Bunk B."/>
            <person name="Jeske O."/>
            <person name="Meyerdierks A."/>
            <person name="Storesund J.E."/>
            <person name="Kallscheuer N."/>
            <person name="Luecker S."/>
            <person name="Lage O.M."/>
            <person name="Pohl T."/>
            <person name="Merkel B.J."/>
            <person name="Hornburger P."/>
            <person name="Mueller R.-W."/>
            <person name="Bruemmer F."/>
            <person name="Labrenz M."/>
            <person name="Spormann A.M."/>
            <person name="Op den Camp H."/>
            <person name="Overmann J."/>
            <person name="Amann R."/>
            <person name="Jetten M.S.M."/>
            <person name="Mascher T."/>
            <person name="Medema M.H."/>
            <person name="Devos D.P."/>
            <person name="Kaster A.-K."/>
            <person name="Ovreas L."/>
            <person name="Rohde M."/>
            <person name="Galperin M.Y."/>
            <person name="Jogler C."/>
        </authorList>
    </citation>
    <scope>NUCLEOTIDE SEQUENCE [LARGE SCALE GENOMIC DNA]</scope>
    <source>
        <strain evidence="4 5">Pla110</strain>
    </source>
</reference>
<sequence>MKALLKPAIDLEGAKSSPSSPWGAPSLNLTVCELNLLAGFPGFPGGNLLDVVSLTRTLNGPAVYVDGHSIGWILSMKTVFTTGEAAKICKVSQQTIIRCFDSGQLKGFRVPGSRFRRIPRDILFKFMKDNGIPTDALESGRRKALIVDDDEELVELIRDALELDSRFEVRVANNGFDAGMMVKEYHPDIIVLDVMLPDINGKEVCHRVRSDSTLDDVKIICISGMVEADKIQELIKSGANEFMQKPFEIEKLIEHVCHLLDMEPVEAA</sequence>
<gene>
    <name evidence="4" type="primary">mprA_1</name>
    <name evidence="4" type="ORF">Pla110_16520</name>
</gene>
<proteinExistence type="predicted"/>
<dbReference type="SMART" id="SM00448">
    <property type="entry name" value="REC"/>
    <property type="match status" value="1"/>
</dbReference>
<dbReference type="CDD" id="cd17574">
    <property type="entry name" value="REC_OmpR"/>
    <property type="match status" value="1"/>
</dbReference>
<evidence type="ECO:0000259" key="3">
    <source>
        <dbReference type="PROSITE" id="PS50110"/>
    </source>
</evidence>
<dbReference type="InterPro" id="IPR011006">
    <property type="entry name" value="CheY-like_superfamily"/>
</dbReference>
<dbReference type="AlphaFoldDB" id="A0A518CL28"/>
<dbReference type="PROSITE" id="PS50110">
    <property type="entry name" value="RESPONSE_REGULATORY"/>
    <property type="match status" value="1"/>
</dbReference>
<accession>A0A518CL28</accession>
<protein>
    <submittedName>
        <fullName evidence="4">Response regulator MprA</fullName>
    </submittedName>
</protein>
<evidence type="ECO:0000256" key="2">
    <source>
        <dbReference type="PROSITE-ProRule" id="PRU00169"/>
    </source>
</evidence>
<dbReference type="InterPro" id="IPR041657">
    <property type="entry name" value="HTH_17"/>
</dbReference>
<organism evidence="4 5">
    <name type="scientific">Polystyrenella longa</name>
    <dbReference type="NCBI Taxonomy" id="2528007"/>
    <lineage>
        <taxon>Bacteria</taxon>
        <taxon>Pseudomonadati</taxon>
        <taxon>Planctomycetota</taxon>
        <taxon>Planctomycetia</taxon>
        <taxon>Planctomycetales</taxon>
        <taxon>Planctomycetaceae</taxon>
        <taxon>Polystyrenella</taxon>
    </lineage>
</organism>
<dbReference type="PANTHER" id="PTHR44591:SF3">
    <property type="entry name" value="RESPONSE REGULATORY DOMAIN-CONTAINING PROTEIN"/>
    <property type="match status" value="1"/>
</dbReference>
<keyword evidence="5" id="KW-1185">Reference proteome</keyword>
<keyword evidence="1 2" id="KW-0597">Phosphoprotein</keyword>
<dbReference type="SUPFAM" id="SSF52172">
    <property type="entry name" value="CheY-like"/>
    <property type="match status" value="1"/>
</dbReference>
<dbReference type="Pfam" id="PF00072">
    <property type="entry name" value="Response_reg"/>
    <property type="match status" value="1"/>
</dbReference>
<feature type="modified residue" description="4-aspartylphosphate" evidence="2">
    <location>
        <position position="193"/>
    </location>
</feature>
<dbReference type="KEGG" id="plon:Pla110_16520"/>
<dbReference type="EMBL" id="CP036281">
    <property type="protein sequence ID" value="QDU79932.1"/>
    <property type="molecule type" value="Genomic_DNA"/>
</dbReference>
<dbReference type="PANTHER" id="PTHR44591">
    <property type="entry name" value="STRESS RESPONSE REGULATOR PROTEIN 1"/>
    <property type="match status" value="1"/>
</dbReference>